<evidence type="ECO:0000259" key="2">
    <source>
        <dbReference type="PROSITE" id="PS50846"/>
    </source>
</evidence>
<dbReference type="InterPro" id="IPR036163">
    <property type="entry name" value="HMA_dom_sf"/>
</dbReference>
<evidence type="ECO:0000313" key="3">
    <source>
        <dbReference type="EMBL" id="CAL1394159.1"/>
    </source>
</evidence>
<dbReference type="PANTHER" id="PTHR22814">
    <property type="entry name" value="COPPER TRANSPORT PROTEIN ATOX1-RELATED"/>
    <property type="match status" value="1"/>
</dbReference>
<feature type="domain" description="HMA" evidence="2">
    <location>
        <begin position="1"/>
        <end position="59"/>
    </location>
</feature>
<reference evidence="3 4" key="1">
    <citation type="submission" date="2024-04" db="EMBL/GenBank/DDBJ databases">
        <authorList>
            <person name="Fracassetti M."/>
        </authorList>
    </citation>
    <scope>NUCLEOTIDE SEQUENCE [LARGE SCALE GENOMIC DNA]</scope>
</reference>
<evidence type="ECO:0000256" key="1">
    <source>
        <dbReference type="ARBA" id="ARBA00022723"/>
    </source>
</evidence>
<dbReference type="CDD" id="cd00371">
    <property type="entry name" value="HMA"/>
    <property type="match status" value="1"/>
</dbReference>
<gene>
    <name evidence="3" type="ORF">LTRI10_LOCUS34679</name>
</gene>
<dbReference type="Pfam" id="PF00403">
    <property type="entry name" value="HMA"/>
    <property type="match status" value="1"/>
</dbReference>
<keyword evidence="1" id="KW-0479">Metal-binding</keyword>
<dbReference type="Proteomes" id="UP001497516">
    <property type="component" value="Chromosome 6"/>
</dbReference>
<dbReference type="EMBL" id="OZ034819">
    <property type="protein sequence ID" value="CAL1394159.1"/>
    <property type="molecule type" value="Genomic_DNA"/>
</dbReference>
<protein>
    <recommendedName>
        <fullName evidence="2">HMA domain-containing protein</fullName>
    </recommendedName>
</protein>
<dbReference type="PANTHER" id="PTHR22814:SF351">
    <property type="entry name" value="HEAVY METAL-ASSOCIATED ISOPRENYLATED PLANT PROTEIN 28"/>
    <property type="match status" value="1"/>
</dbReference>
<sequence length="148" mass="16920">MRVNIDCAGCEMKVKNALQKLEGVDEVEIDMVMQKVTVTGWADQKKVLKRVRRTGRRAELWQLPYNQGRYSSTSSHYYDQHQVSGPLTYHAATQPSSSYNYYKHGSDDNHHHGYYRHPAIHSTVDFDGRHSAAGTFFSDDNPHACSLM</sequence>
<proteinExistence type="predicted"/>
<dbReference type="InterPro" id="IPR006121">
    <property type="entry name" value="HMA_dom"/>
</dbReference>
<organism evidence="3 4">
    <name type="scientific">Linum trigynum</name>
    <dbReference type="NCBI Taxonomy" id="586398"/>
    <lineage>
        <taxon>Eukaryota</taxon>
        <taxon>Viridiplantae</taxon>
        <taxon>Streptophyta</taxon>
        <taxon>Embryophyta</taxon>
        <taxon>Tracheophyta</taxon>
        <taxon>Spermatophyta</taxon>
        <taxon>Magnoliopsida</taxon>
        <taxon>eudicotyledons</taxon>
        <taxon>Gunneridae</taxon>
        <taxon>Pentapetalae</taxon>
        <taxon>rosids</taxon>
        <taxon>fabids</taxon>
        <taxon>Malpighiales</taxon>
        <taxon>Linaceae</taxon>
        <taxon>Linum</taxon>
    </lineage>
</organism>
<dbReference type="AlphaFoldDB" id="A0AAV2F7G2"/>
<keyword evidence="4" id="KW-1185">Reference proteome</keyword>
<accession>A0AAV2F7G2</accession>
<name>A0AAV2F7G2_9ROSI</name>
<dbReference type="PROSITE" id="PS50846">
    <property type="entry name" value="HMA_2"/>
    <property type="match status" value="1"/>
</dbReference>
<evidence type="ECO:0000313" key="4">
    <source>
        <dbReference type="Proteomes" id="UP001497516"/>
    </source>
</evidence>
<dbReference type="GO" id="GO:0046872">
    <property type="term" value="F:metal ion binding"/>
    <property type="evidence" value="ECO:0007669"/>
    <property type="project" value="UniProtKB-KW"/>
</dbReference>
<dbReference type="SUPFAM" id="SSF55008">
    <property type="entry name" value="HMA, heavy metal-associated domain"/>
    <property type="match status" value="1"/>
</dbReference>
<dbReference type="Gene3D" id="3.30.70.100">
    <property type="match status" value="1"/>
</dbReference>